<name>A0A3Q2YBZ1_HIPCM</name>
<organism evidence="10 11">
    <name type="scientific">Hippocampus comes</name>
    <name type="common">Tiger tail seahorse</name>
    <dbReference type="NCBI Taxonomy" id="109280"/>
    <lineage>
        <taxon>Eukaryota</taxon>
        <taxon>Metazoa</taxon>
        <taxon>Chordata</taxon>
        <taxon>Craniata</taxon>
        <taxon>Vertebrata</taxon>
        <taxon>Euteleostomi</taxon>
        <taxon>Actinopterygii</taxon>
        <taxon>Neopterygii</taxon>
        <taxon>Teleostei</taxon>
        <taxon>Neoteleostei</taxon>
        <taxon>Acanthomorphata</taxon>
        <taxon>Syngnathiaria</taxon>
        <taxon>Syngnathiformes</taxon>
        <taxon>Syngnathoidei</taxon>
        <taxon>Syngnathidae</taxon>
        <taxon>Hippocampus</taxon>
    </lineage>
</organism>
<dbReference type="GO" id="GO:0005737">
    <property type="term" value="C:cytoplasm"/>
    <property type="evidence" value="ECO:0007669"/>
    <property type="project" value="UniProtKB-SubCell"/>
</dbReference>
<keyword evidence="4" id="KW-0217">Developmental protein</keyword>
<dbReference type="PANTHER" id="PTHR22948">
    <property type="entry name" value="TUDOR DOMAIN CONTAINING PROTEIN"/>
    <property type="match status" value="1"/>
</dbReference>
<dbReference type="PROSITE" id="PS51644">
    <property type="entry name" value="HTH_OST"/>
    <property type="match status" value="3"/>
</dbReference>
<evidence type="ECO:0000256" key="5">
    <source>
        <dbReference type="ARBA" id="ARBA00022490"/>
    </source>
</evidence>
<dbReference type="OMA" id="QFYIHIC"/>
<dbReference type="Gene3D" id="2.40.50.90">
    <property type="match status" value="1"/>
</dbReference>
<dbReference type="Gene3D" id="3.30.420.610">
    <property type="entry name" value="LOTUS domain-like"/>
    <property type="match status" value="3"/>
</dbReference>
<dbReference type="AlphaFoldDB" id="A0A3Q2YBZ1"/>
<dbReference type="Proteomes" id="UP000264820">
    <property type="component" value="Unplaced"/>
</dbReference>
<comment type="subcellular location">
    <subcellularLocation>
        <location evidence="1">Cytoplasm</location>
    </subcellularLocation>
</comment>
<dbReference type="GO" id="GO:0030154">
    <property type="term" value="P:cell differentiation"/>
    <property type="evidence" value="ECO:0007669"/>
    <property type="project" value="UniProtKB-KW"/>
</dbReference>
<evidence type="ECO:0000256" key="8">
    <source>
        <dbReference type="ARBA" id="ARBA00022871"/>
    </source>
</evidence>
<dbReference type="SUPFAM" id="SSF63748">
    <property type="entry name" value="Tudor/PWWP/MBT"/>
    <property type="match status" value="1"/>
</dbReference>
<dbReference type="InterPro" id="IPR002999">
    <property type="entry name" value="Tudor"/>
</dbReference>
<keyword evidence="6" id="KW-0677">Repeat</keyword>
<dbReference type="Ensembl" id="ENSHCOT00000028024.1">
    <property type="protein sequence ID" value="ENSHCOP00000015331.1"/>
    <property type="gene ID" value="ENSHCOG00000018949.1"/>
</dbReference>
<proteinExistence type="inferred from homology"/>
<feature type="domain" description="HTH OST-type" evidence="9">
    <location>
        <begin position="293"/>
        <end position="371"/>
    </location>
</feature>
<dbReference type="InterPro" id="IPR025605">
    <property type="entry name" value="OST-HTH/LOTUS_dom"/>
</dbReference>
<accession>A0A3Q2YBZ1</accession>
<feature type="domain" description="HTH OST-type" evidence="9">
    <location>
        <begin position="18"/>
        <end position="102"/>
    </location>
</feature>
<evidence type="ECO:0000313" key="11">
    <source>
        <dbReference type="Proteomes" id="UP000264820"/>
    </source>
</evidence>
<reference evidence="10" key="2">
    <citation type="submission" date="2025-09" db="UniProtKB">
        <authorList>
            <consortium name="Ensembl"/>
        </authorList>
    </citation>
    <scope>IDENTIFICATION</scope>
</reference>
<dbReference type="GeneTree" id="ENSGT00940000159902"/>
<evidence type="ECO:0000256" key="3">
    <source>
        <dbReference type="ARBA" id="ARBA00013420"/>
    </source>
</evidence>
<dbReference type="Pfam" id="PF12872">
    <property type="entry name" value="OST-HTH"/>
    <property type="match status" value="3"/>
</dbReference>
<dbReference type="GO" id="GO:0007283">
    <property type="term" value="P:spermatogenesis"/>
    <property type="evidence" value="ECO:0007669"/>
    <property type="project" value="UniProtKB-KW"/>
</dbReference>
<evidence type="ECO:0000256" key="4">
    <source>
        <dbReference type="ARBA" id="ARBA00022473"/>
    </source>
</evidence>
<dbReference type="InterPro" id="IPR035437">
    <property type="entry name" value="SNase_OB-fold_sf"/>
</dbReference>
<reference evidence="10" key="1">
    <citation type="submission" date="2025-08" db="UniProtKB">
        <authorList>
            <consortium name="Ensembl"/>
        </authorList>
    </citation>
    <scope>IDENTIFICATION</scope>
</reference>
<evidence type="ECO:0000256" key="6">
    <source>
        <dbReference type="ARBA" id="ARBA00022737"/>
    </source>
</evidence>
<sequence length="732" mass="82749">VSRGQNYSRPHKMNPDAILAKLKKDLRSLLISSKVDLDPELLRRDYKAMVGHPLPLKLLGFRNVIDMLNEIPDVSASFLSVFTAVSHESTRHMEELVAKQRTSTSDIKRKDRQFSSYRNCRQSIPRILPKRGGAPLALPPQLRAQLRRLLSQGPLKLSELETSFLRCFGHALHVHDLGFYSLGEMLEAAKDLVLIQQCRFGSMLTLREQMLPKTFDTQQNLRKLFSNDSKNVLCKNNTTVCSVHEGPTNASCNLQMIEKNQEPEPRLSQEQHFLKLQDEFCRRIAENGVAGTISHMLKDKLQKVVSQSSCGISVHHLPVEYKRLFGEDLPLKENGFVSVTELVDAMGDIFSLEHVDVDEDGKHDWIIKNIHSDDDPGVKQPQTSCHFQESLWDCEVGASDAVEERVTRDRCVKQETMSELYPAIKVYCSTVVPLDALQRQHLKRPTPRSAFELVQVKVEQVESPRLFYSRFTGNEEARTFEYMKAEMIQCYSSPDVSERYRLPKGFVRRGQVCCASSKDMQFTRGVIHKVIGPAGVEVYHVDFGTVTTVHTDDLMFLKSCFSILPAQAVPSSLAGIKPITGAWTSEAIASFVSLCRNRLLVAALVCYDGDVLQLYLCDTNTDEDIYIHSVLLSQGHGESCSPSMCVQVSPVSLYLGEGTFHLPDVEGETTESADTFKQPVRLALRFECEEMPALEFIGDSEISTHIQVRRNCFIFISRHVELNLLQTFFDLR</sequence>
<keyword evidence="8" id="KW-0744">Spermatogenesis</keyword>
<protein>
    <recommendedName>
        <fullName evidence="3">Tudor domain-containing protein 5</fullName>
    </recommendedName>
</protein>
<dbReference type="InterPro" id="IPR041966">
    <property type="entry name" value="LOTUS-like"/>
</dbReference>
<evidence type="ECO:0000256" key="7">
    <source>
        <dbReference type="ARBA" id="ARBA00022782"/>
    </source>
</evidence>
<evidence type="ECO:0000256" key="1">
    <source>
        <dbReference type="ARBA" id="ARBA00004496"/>
    </source>
</evidence>
<comment type="similarity">
    <text evidence="2">Belongs to the TDRD5 family.</text>
</comment>
<keyword evidence="5" id="KW-0963">Cytoplasm</keyword>
<keyword evidence="7" id="KW-0221">Differentiation</keyword>
<evidence type="ECO:0000259" key="9">
    <source>
        <dbReference type="PROSITE" id="PS51644"/>
    </source>
</evidence>
<dbReference type="Gene3D" id="2.30.30.140">
    <property type="match status" value="1"/>
</dbReference>
<feature type="domain" description="HTH OST-type" evidence="9">
    <location>
        <begin position="134"/>
        <end position="210"/>
    </location>
</feature>
<evidence type="ECO:0000313" key="10">
    <source>
        <dbReference type="Ensembl" id="ENSHCOP00000015331.1"/>
    </source>
</evidence>
<evidence type="ECO:0000256" key="2">
    <source>
        <dbReference type="ARBA" id="ARBA00010384"/>
    </source>
</evidence>
<dbReference type="PANTHER" id="PTHR22948:SF19">
    <property type="entry name" value="TUDOR DOMAIN-CONTAINING PROTEIN 5"/>
    <property type="match status" value="1"/>
</dbReference>
<dbReference type="STRING" id="109280.ENSHCOP00000015331"/>
<dbReference type="InterPro" id="IPR050621">
    <property type="entry name" value="Tudor_domain_containing"/>
</dbReference>
<dbReference type="Pfam" id="PF00567">
    <property type="entry name" value="TUDOR"/>
    <property type="match status" value="1"/>
</dbReference>
<keyword evidence="11" id="KW-1185">Reference proteome</keyword>